<evidence type="ECO:0000256" key="3">
    <source>
        <dbReference type="ARBA" id="ARBA00022692"/>
    </source>
</evidence>
<evidence type="ECO:0000256" key="6">
    <source>
        <dbReference type="ARBA" id="ARBA00023136"/>
    </source>
</evidence>
<dbReference type="OrthoDB" id="6114058at2759"/>
<evidence type="ECO:0000256" key="2">
    <source>
        <dbReference type="ARBA" id="ARBA00008141"/>
    </source>
</evidence>
<organism evidence="8 9">
    <name type="scientific">Ignelater luminosus</name>
    <name type="common">Cucubano</name>
    <name type="synonym">Pyrophorus luminosus</name>
    <dbReference type="NCBI Taxonomy" id="2038154"/>
    <lineage>
        <taxon>Eukaryota</taxon>
        <taxon>Metazoa</taxon>
        <taxon>Ecdysozoa</taxon>
        <taxon>Arthropoda</taxon>
        <taxon>Hexapoda</taxon>
        <taxon>Insecta</taxon>
        <taxon>Pterygota</taxon>
        <taxon>Neoptera</taxon>
        <taxon>Endopterygota</taxon>
        <taxon>Coleoptera</taxon>
        <taxon>Polyphaga</taxon>
        <taxon>Elateriformia</taxon>
        <taxon>Elateroidea</taxon>
        <taxon>Elateridae</taxon>
        <taxon>Agrypninae</taxon>
        <taxon>Pyrophorini</taxon>
        <taxon>Ignelater</taxon>
    </lineage>
</organism>
<evidence type="ECO:0000313" key="8">
    <source>
        <dbReference type="EMBL" id="KAF2880226.1"/>
    </source>
</evidence>
<proteinExistence type="inferred from homology"/>
<name>A0A8K0C7G5_IGNLU</name>
<reference evidence="8" key="1">
    <citation type="submission" date="2019-08" db="EMBL/GenBank/DDBJ databases">
        <title>The genome of the North American firefly Photinus pyralis.</title>
        <authorList>
            <consortium name="Photinus pyralis genome working group"/>
            <person name="Fallon T.R."/>
            <person name="Sander Lower S.E."/>
            <person name="Weng J.-K."/>
        </authorList>
    </citation>
    <scope>NUCLEOTIDE SEQUENCE</scope>
    <source>
        <strain evidence="8">TRF0915ILg1</strain>
        <tissue evidence="8">Whole body</tissue>
    </source>
</reference>
<keyword evidence="3 7" id="KW-0812">Transmembrane</keyword>
<evidence type="ECO:0000256" key="7">
    <source>
        <dbReference type="SAM" id="Phobius"/>
    </source>
</evidence>
<dbReference type="AlphaFoldDB" id="A0A8K0C7G5"/>
<gene>
    <name evidence="8" type="ORF">ILUMI_25948</name>
</gene>
<dbReference type="Pfam" id="PF04923">
    <property type="entry name" value="Ninjurin"/>
    <property type="match status" value="1"/>
</dbReference>
<feature type="transmembrane region" description="Helical" evidence="7">
    <location>
        <begin position="20"/>
        <end position="39"/>
    </location>
</feature>
<dbReference type="GO" id="GO:0007155">
    <property type="term" value="P:cell adhesion"/>
    <property type="evidence" value="ECO:0007669"/>
    <property type="project" value="UniProtKB-KW"/>
</dbReference>
<dbReference type="GO" id="GO:0042246">
    <property type="term" value="P:tissue regeneration"/>
    <property type="evidence" value="ECO:0007669"/>
    <property type="project" value="InterPro"/>
</dbReference>
<keyword evidence="5 7" id="KW-1133">Transmembrane helix</keyword>
<comment type="caution">
    <text evidence="8">The sequence shown here is derived from an EMBL/GenBank/DDBJ whole genome shotgun (WGS) entry which is preliminary data.</text>
</comment>
<comment type="similarity">
    <text evidence="2">Belongs to the ninjurin family.</text>
</comment>
<evidence type="ECO:0000313" key="9">
    <source>
        <dbReference type="Proteomes" id="UP000801492"/>
    </source>
</evidence>
<dbReference type="Proteomes" id="UP000801492">
    <property type="component" value="Unassembled WGS sequence"/>
</dbReference>
<comment type="subcellular location">
    <subcellularLocation>
        <location evidence="1">Membrane</location>
        <topology evidence="1">Multi-pass membrane protein</topology>
    </subcellularLocation>
</comment>
<feature type="non-terminal residue" evidence="8">
    <location>
        <position position="1"/>
    </location>
</feature>
<keyword evidence="9" id="KW-1185">Reference proteome</keyword>
<accession>A0A8K0C7G5</accession>
<evidence type="ECO:0000256" key="1">
    <source>
        <dbReference type="ARBA" id="ARBA00004141"/>
    </source>
</evidence>
<evidence type="ECO:0000256" key="4">
    <source>
        <dbReference type="ARBA" id="ARBA00022889"/>
    </source>
</evidence>
<dbReference type="GO" id="GO:0016020">
    <property type="term" value="C:membrane"/>
    <property type="evidence" value="ECO:0007669"/>
    <property type="project" value="UniProtKB-SubCell"/>
</dbReference>
<dbReference type="EMBL" id="VTPC01091005">
    <property type="protein sequence ID" value="KAF2880226.1"/>
    <property type="molecule type" value="Genomic_DNA"/>
</dbReference>
<keyword evidence="6 7" id="KW-0472">Membrane</keyword>
<sequence>RLDLRGQSKHRHAKRINNYVVVGVFLVTIINVFIASFTITGGNSDKDTNEHGPDVKI</sequence>
<protein>
    <submittedName>
        <fullName evidence="8">Uncharacterized protein</fullName>
    </submittedName>
</protein>
<keyword evidence="4" id="KW-0130">Cell adhesion</keyword>
<dbReference type="InterPro" id="IPR007007">
    <property type="entry name" value="Ninjurin"/>
</dbReference>
<evidence type="ECO:0000256" key="5">
    <source>
        <dbReference type="ARBA" id="ARBA00022989"/>
    </source>
</evidence>